<accession>A0A8J5ZR96</accession>
<reference evidence="5" key="1">
    <citation type="journal article" date="2021" name="Evol. Appl.">
        <title>The genome of the Pyrenean desman and the effects of bottlenecks and inbreeding on the genomic landscape of an endangered species.</title>
        <authorList>
            <person name="Escoda L."/>
            <person name="Castresana J."/>
        </authorList>
    </citation>
    <scope>NUCLEOTIDE SEQUENCE</scope>
    <source>
        <strain evidence="5">IBE-C5619</strain>
    </source>
</reference>
<feature type="region of interest" description="Disordered" evidence="3">
    <location>
        <begin position="608"/>
        <end position="676"/>
    </location>
</feature>
<feature type="compositionally biased region" description="Low complexity" evidence="3">
    <location>
        <begin position="368"/>
        <end position="387"/>
    </location>
</feature>
<feature type="non-terminal residue" evidence="5">
    <location>
        <position position="1"/>
    </location>
</feature>
<dbReference type="InterPro" id="IPR006788">
    <property type="entry name" value="Myrip/Melanophilin"/>
</dbReference>
<protein>
    <submittedName>
        <fullName evidence="5">Melanophilin</fullName>
    </submittedName>
</protein>
<feature type="compositionally biased region" description="Basic and acidic residues" evidence="3">
    <location>
        <begin position="388"/>
        <end position="398"/>
    </location>
</feature>
<dbReference type="EMBL" id="JAGFMF010012051">
    <property type="protein sequence ID" value="KAG8508244.1"/>
    <property type="molecule type" value="Genomic_DNA"/>
</dbReference>
<keyword evidence="6" id="KW-1185">Reference proteome</keyword>
<evidence type="ECO:0000256" key="3">
    <source>
        <dbReference type="SAM" id="MobiDB-lite"/>
    </source>
</evidence>
<dbReference type="OrthoDB" id="10072397at2759"/>
<evidence type="ECO:0000256" key="2">
    <source>
        <dbReference type="ARBA" id="ARBA00022833"/>
    </source>
</evidence>
<proteinExistence type="predicted"/>
<evidence type="ECO:0000256" key="1">
    <source>
        <dbReference type="ARBA" id="ARBA00022771"/>
    </source>
</evidence>
<keyword evidence="2" id="KW-0862">Zinc</keyword>
<dbReference type="PANTHER" id="PTHR14555">
    <property type="entry name" value="MYELIN-ASSOCIATED OLIGODENDROCYTIC BASIC PROTEIN MOBP -RELATED"/>
    <property type="match status" value="1"/>
</dbReference>
<comment type="caution">
    <text evidence="5">The sequence shown here is derived from an EMBL/GenBank/DDBJ whole genome shotgun (WGS) entry which is preliminary data.</text>
</comment>
<dbReference type="Pfam" id="PF04698">
    <property type="entry name" value="Rab_eff_C"/>
    <property type="match status" value="1"/>
</dbReference>
<feature type="compositionally biased region" description="Low complexity" evidence="3">
    <location>
        <begin position="257"/>
        <end position="266"/>
    </location>
</feature>
<keyword evidence="1" id="KW-0479">Metal-binding</keyword>
<dbReference type="Proteomes" id="UP000700334">
    <property type="component" value="Unassembled WGS sequence"/>
</dbReference>
<feature type="non-terminal residue" evidence="5">
    <location>
        <position position="689"/>
    </location>
</feature>
<evidence type="ECO:0000259" key="4">
    <source>
        <dbReference type="Pfam" id="PF04698"/>
    </source>
</evidence>
<dbReference type="InterPro" id="IPR051745">
    <property type="entry name" value="Intracell_Transport_Effector"/>
</dbReference>
<feature type="compositionally biased region" description="Low complexity" evidence="3">
    <location>
        <begin position="655"/>
        <end position="668"/>
    </location>
</feature>
<dbReference type="PANTHER" id="PTHR14555:SF1">
    <property type="entry name" value="MELANOPHILIN"/>
    <property type="match status" value="1"/>
</dbReference>
<dbReference type="GO" id="GO:0008270">
    <property type="term" value="F:zinc ion binding"/>
    <property type="evidence" value="ECO:0007669"/>
    <property type="project" value="UniProtKB-KW"/>
</dbReference>
<feature type="region of interest" description="Disordered" evidence="3">
    <location>
        <begin position="257"/>
        <end position="555"/>
    </location>
</feature>
<evidence type="ECO:0000313" key="6">
    <source>
        <dbReference type="Proteomes" id="UP000700334"/>
    </source>
</evidence>
<feature type="region of interest" description="Disordered" evidence="3">
    <location>
        <begin position="117"/>
        <end position="145"/>
    </location>
</feature>
<evidence type="ECO:0000313" key="5">
    <source>
        <dbReference type="EMBL" id="KAG8508244.1"/>
    </source>
</evidence>
<dbReference type="AlphaFoldDB" id="A0A8J5ZR96"/>
<feature type="domain" description="Rab effector MyRIP/Melanophilin" evidence="4">
    <location>
        <begin position="388"/>
        <end position="442"/>
    </location>
</feature>
<dbReference type="GO" id="GO:0017022">
    <property type="term" value="F:myosin binding"/>
    <property type="evidence" value="ECO:0007669"/>
    <property type="project" value="TreeGrafter"/>
</dbReference>
<organism evidence="5 6">
    <name type="scientific">Galemys pyrenaicus</name>
    <name type="common">Iberian desman</name>
    <name type="synonym">Pyrenean desman</name>
    <dbReference type="NCBI Taxonomy" id="202257"/>
    <lineage>
        <taxon>Eukaryota</taxon>
        <taxon>Metazoa</taxon>
        <taxon>Chordata</taxon>
        <taxon>Craniata</taxon>
        <taxon>Vertebrata</taxon>
        <taxon>Euteleostomi</taxon>
        <taxon>Mammalia</taxon>
        <taxon>Eutheria</taxon>
        <taxon>Laurasiatheria</taxon>
        <taxon>Eulipotyphla</taxon>
        <taxon>Talpidae</taxon>
        <taxon>Galemys</taxon>
    </lineage>
</organism>
<sequence length="689" mass="71415">RGARPSVTRGGPSVQPAWLFRLTRFTLIARTRGFLAWAATGLRPRALPASLPLLPPAARMAGPLRAGARPRSEKELPSPPAFSGRRCFGTRCSQGWSGAAPRPLCVGLARELEGAGTGCRLQPGPRPRAARAQGGQGGGSALQEAPRWRPGAASTEWSVPTTPVGCCPAGPGAREPPGPVGTSTSGQMRQGWEVRGQRLGRHITPVGTKARSHRRGLALAQVMPKPRPWRGEQRAELPPLVRSPGEPCRAWCRSGSCSGARASGCSPLPSRSGARRHLGWPAWGLDRPRAGGGPACPAQRDGDRAARPFQPPGGSEPTDADEEEATLKRKLRELAGRISDQGPASEEEEGQEEGAWLGRGSPVEDPPEGGAAAGQAGRPRGPAQPGRTTDEQLRELEGRVAATASEVQQVESEVSDIESRIASLRAAGLTVKPPGRPRRKSNLPVSGAPAQGGAGARPADRPRSAAGRPPLRHLLGPCDGHLTPAGQTQPCAPRCQEQRCPSARRADTHTRSPTQAGAPVRPQPAEPEAAAAHPCQRGAGSTQPGASAALPGVLRGWPAAPGPRAVAGGSQSGQQCWPTLWGCRSRAPVGSGDALLVLQIFLPRLAGSVGQSPREPRADAAGEAQVGTAQQLWTRTERGRAPARRSTHNVPGPDASSGTSGALGAGSADSVTPVLPARGSGWARAVLGR</sequence>
<gene>
    <name evidence="5" type="ORF">J0S82_011325</name>
</gene>
<keyword evidence="1" id="KW-0863">Zinc-finger</keyword>
<name>A0A8J5ZR96_GALPY</name>
<dbReference type="GO" id="GO:0030864">
    <property type="term" value="C:cortical actin cytoskeleton"/>
    <property type="evidence" value="ECO:0007669"/>
    <property type="project" value="TreeGrafter"/>
</dbReference>
<dbReference type="GO" id="GO:0003779">
    <property type="term" value="F:actin binding"/>
    <property type="evidence" value="ECO:0007669"/>
    <property type="project" value="TreeGrafter"/>
</dbReference>